<dbReference type="RefSeq" id="WP_126449564.1">
    <property type="nucleotide sequence ID" value="NZ_AP018553.1"/>
</dbReference>
<reference evidence="2" key="3">
    <citation type="journal article" date="2019" name="BMC Res. Notes">
        <title>Complete genome sequence of the Sulfodiicoccus acidiphilus strain HS-1T, the first crenarchaeon that lacks polB3, isolated from an acidic hot spring in Ohwaku-dani, Hakone, Japan.</title>
        <authorList>
            <person name="Sakai H.D."/>
            <person name="Kurosawa N."/>
        </authorList>
    </citation>
    <scope>NUCLEOTIDE SEQUENCE</scope>
    <source>
        <strain evidence="2">HS-1</strain>
    </source>
</reference>
<sequence>MKRERRDASKNVNRRNLKLGVRREVRVGATILLVLGLLLIGGLVIYPSLSYTPRTYQVEDGYRTIAYAQLSSQAIVYPNHIYNTTRLVSGYTANETPAFSLGLETWATLKPNLLYTSLTLYNSSLYFTKIVDLLYVSLVLGNRTVNGNYTVSLVAPGYYQKSLYTVRDSPVVVPLNLSYILNVSEKINSQLGISPPLQVRIASNVTALNYTLEPVVTVNIGDSVTTVYLANSTAFRQIKIPNYEYITSNDYNQYFEALLKVLLLNVSESLGQAKMVNYSVFIVTPQFVKLVERGENLGQWTAIPLNMTEINNFSETLNKEVGTYYFPPDLRIDVSFDGPRLDPVIYVNYTNGLVQATISNNSISEPIYITQTTPRPNPVPSIGAESALGIALGFVALGTFTKVEPLDIREVKRFSSKYRKLIVDAKSPPDVKSAVELGSPEDLAKYAMLTGRPMVMLRRNGGVELWFKDQDVAYVYKFRNGREGDGQAIPASNTS</sequence>
<dbReference type="EMBL" id="AP018553">
    <property type="protein sequence ID" value="BBD72202.1"/>
    <property type="molecule type" value="Genomic_DNA"/>
</dbReference>
<evidence type="ECO:0000256" key="1">
    <source>
        <dbReference type="SAM" id="Phobius"/>
    </source>
</evidence>
<dbReference type="EMBL" id="BMQS01000024">
    <property type="protein sequence ID" value="GGU03078.1"/>
    <property type="molecule type" value="Genomic_DNA"/>
</dbReference>
<gene>
    <name evidence="3" type="ORF">GCM10007116_20120</name>
    <name evidence="2" type="ORF">HS1genome_0591</name>
</gene>
<evidence type="ECO:0000313" key="2">
    <source>
        <dbReference type="EMBL" id="BBD72202.1"/>
    </source>
</evidence>
<dbReference type="Proteomes" id="UP000276741">
    <property type="component" value="Chromosome"/>
</dbReference>
<keyword evidence="1" id="KW-1133">Transmembrane helix</keyword>
<accession>A0A348B200</accession>
<dbReference type="AlphaFoldDB" id="A0A348B200"/>
<keyword evidence="4" id="KW-1185">Reference proteome</keyword>
<reference evidence="3" key="1">
    <citation type="journal article" date="2014" name="Int. J. Syst. Evol. Microbiol.">
        <title>Complete genome sequence of Corynebacterium casei LMG S-19264T (=DSM 44701T), isolated from a smear-ripened cheese.</title>
        <authorList>
            <consortium name="US DOE Joint Genome Institute (JGI-PGF)"/>
            <person name="Walter F."/>
            <person name="Albersmeier A."/>
            <person name="Kalinowski J."/>
            <person name="Ruckert C."/>
        </authorList>
    </citation>
    <scope>NUCLEOTIDE SEQUENCE</scope>
    <source>
        <strain evidence="3">JCM 31740</strain>
    </source>
</reference>
<dbReference type="Proteomes" id="UP000616143">
    <property type="component" value="Unassembled WGS sequence"/>
</dbReference>
<keyword evidence="1" id="KW-0472">Membrane</keyword>
<dbReference type="KEGG" id="sacd:HS1genome_0591"/>
<name>A0A348B200_9CREN</name>
<evidence type="ECO:0000313" key="4">
    <source>
        <dbReference type="Proteomes" id="UP000276741"/>
    </source>
</evidence>
<feature type="transmembrane region" description="Helical" evidence="1">
    <location>
        <begin position="25"/>
        <end position="46"/>
    </location>
</feature>
<organism evidence="2 4">
    <name type="scientific">Sulfodiicoccus acidiphilus</name>
    <dbReference type="NCBI Taxonomy" id="1670455"/>
    <lineage>
        <taxon>Archaea</taxon>
        <taxon>Thermoproteota</taxon>
        <taxon>Thermoprotei</taxon>
        <taxon>Sulfolobales</taxon>
        <taxon>Sulfolobaceae</taxon>
        <taxon>Sulfodiicoccus</taxon>
    </lineage>
</organism>
<reference evidence="3" key="4">
    <citation type="submission" date="2020-09" db="EMBL/GenBank/DDBJ databases">
        <authorList>
            <person name="Sun Q."/>
            <person name="Ohkuma M."/>
        </authorList>
    </citation>
    <scope>NUCLEOTIDE SEQUENCE</scope>
    <source>
        <strain evidence="3">JCM 31740</strain>
    </source>
</reference>
<proteinExistence type="predicted"/>
<evidence type="ECO:0000313" key="3">
    <source>
        <dbReference type="EMBL" id="GGU03078.1"/>
    </source>
</evidence>
<reference evidence="4" key="2">
    <citation type="submission" date="2018-04" db="EMBL/GenBank/DDBJ databases">
        <title>Complete genome sequence of Sulfodiicoccus acidiphilus strain HS-1.</title>
        <authorList>
            <person name="Sakai H.D."/>
            <person name="Kurosawa N."/>
        </authorList>
    </citation>
    <scope>NUCLEOTIDE SEQUENCE [LARGE SCALE GENOMIC DNA]</scope>
    <source>
        <strain evidence="4">HS-1</strain>
    </source>
</reference>
<keyword evidence="1" id="KW-0812">Transmembrane</keyword>
<protein>
    <submittedName>
        <fullName evidence="2">Uncharacterized protein</fullName>
    </submittedName>
</protein>
<dbReference type="GeneID" id="38666098"/>